<dbReference type="KEGG" id="hti:HTIA_2381"/>
<reference evidence="4 5" key="2">
    <citation type="journal article" date="2013" name="PLoS ONE">
        <title>INDIGO - INtegrated Data Warehouse of MIcrobial GenOmes with Examples from the Red Sea Extremophiles.</title>
        <authorList>
            <person name="Alam I."/>
            <person name="Antunes A."/>
            <person name="Kamau A.A."/>
            <person name="Ba Alawi W."/>
            <person name="Kalkatawi M."/>
            <person name="Stingl U."/>
            <person name="Bajic V.B."/>
        </authorList>
    </citation>
    <scope>NUCLEOTIDE SEQUENCE [LARGE SCALE GENOMIC DNA]</scope>
    <source>
        <strain evidence="4 5">SARL4B</strain>
    </source>
</reference>
<dbReference type="RefSeq" id="WP_008526655.1">
    <property type="nucleotide sequence ID" value="NC_021921.1"/>
</dbReference>
<feature type="region of interest" description="Disordered" evidence="1">
    <location>
        <begin position="70"/>
        <end position="90"/>
    </location>
</feature>
<dbReference type="Pfam" id="PF26071">
    <property type="entry name" value="DUF8028"/>
    <property type="match status" value="1"/>
</dbReference>
<protein>
    <submittedName>
        <fullName evidence="4">Uncharacterized protein</fullName>
    </submittedName>
</protein>
<dbReference type="EMBL" id="AFNT02000024">
    <property type="protein sequence ID" value="ERJ05829.1"/>
    <property type="molecule type" value="Genomic_DNA"/>
</dbReference>
<reference evidence="3 6" key="3">
    <citation type="journal article" date="2014" name="Environ. Microbiol.">
        <title>Halorhabdus tiamatea: proteogenomics and glycosidase activity measurements identify the first cultivated euryarchaeon from a deep-sea anoxic brine lake as potential polysaccharide degrader.</title>
        <authorList>
            <person name="Werner J."/>
            <person name="Ferrer M."/>
            <person name="Michel G."/>
            <person name="Mann A.J."/>
            <person name="Huang S."/>
            <person name="Juarez S."/>
            <person name="Ciordia S."/>
            <person name="Albar J.P."/>
            <person name="Alcaide M."/>
            <person name="La Cono V."/>
            <person name="Yakimov M.M."/>
            <person name="Antunes A."/>
            <person name="Taborda M."/>
            <person name="Da Costa M.S."/>
            <person name="Amann R.I."/>
            <person name="Gloeckner F.O."/>
            <person name="Golyshina O.V."/>
            <person name="Golyshin P.N."/>
            <person name="Teeling H."/>
        </authorList>
    </citation>
    <scope>NUCLEOTIDE SEQUENCE [LARGE SCALE GENOMIC DNA]</scope>
    <source>
        <strain evidence="6">SARL4B</strain>
        <strain evidence="3">Type strain: SARL4B</strain>
    </source>
</reference>
<proteinExistence type="predicted"/>
<dbReference type="Proteomes" id="UP000003861">
    <property type="component" value="Unassembled WGS sequence"/>
</dbReference>
<dbReference type="Proteomes" id="UP000015381">
    <property type="component" value="Chromosome I"/>
</dbReference>
<dbReference type="eggNOG" id="arCOG07497">
    <property type="taxonomic scope" value="Archaea"/>
</dbReference>
<name>F7PL74_9EURY</name>
<keyword evidence="6" id="KW-1185">Reference proteome</keyword>
<evidence type="ECO:0000313" key="5">
    <source>
        <dbReference type="Proteomes" id="UP000003861"/>
    </source>
</evidence>
<accession>F7PL74</accession>
<evidence type="ECO:0000313" key="4">
    <source>
        <dbReference type="EMBL" id="ERJ05829.1"/>
    </source>
</evidence>
<feature type="transmembrane region" description="Helical" evidence="2">
    <location>
        <begin position="47"/>
        <end position="66"/>
    </location>
</feature>
<dbReference type="GeneID" id="23799072"/>
<evidence type="ECO:0000256" key="1">
    <source>
        <dbReference type="SAM" id="MobiDB-lite"/>
    </source>
</evidence>
<keyword evidence="2" id="KW-0472">Membrane</keyword>
<keyword evidence="2" id="KW-1133">Transmembrane helix</keyword>
<dbReference type="InterPro" id="IPR058341">
    <property type="entry name" value="DUF8028"/>
</dbReference>
<dbReference type="HOGENOM" id="CLU_2433780_0_0_2"/>
<sequence length="90" mass="9442">MTWIGPPVESRIRSVESTVRRAILVTGFWGAIALPLVGLPVLAVVPATADVVAFGLVANVVCLVVGQRHEPSARWGTASRESPPVGEGSR</sequence>
<dbReference type="OrthoDB" id="384824at2157"/>
<evidence type="ECO:0000313" key="3">
    <source>
        <dbReference type="EMBL" id="CCQ34489.1"/>
    </source>
</evidence>
<keyword evidence="2" id="KW-0812">Transmembrane</keyword>
<dbReference type="STRING" id="1033806.HTIA_2381"/>
<evidence type="ECO:0000256" key="2">
    <source>
        <dbReference type="SAM" id="Phobius"/>
    </source>
</evidence>
<feature type="transmembrane region" description="Helical" evidence="2">
    <location>
        <begin position="21"/>
        <end position="41"/>
    </location>
</feature>
<gene>
    <name evidence="4" type="ORF">HLRTI_002100</name>
    <name evidence="3" type="ORF">HTIA_2381</name>
</gene>
<dbReference type="AlphaFoldDB" id="F7PL74"/>
<dbReference type="EMBL" id="HF571520">
    <property type="protein sequence ID" value="CCQ34489.1"/>
    <property type="molecule type" value="Genomic_DNA"/>
</dbReference>
<evidence type="ECO:0000313" key="6">
    <source>
        <dbReference type="Proteomes" id="UP000015381"/>
    </source>
</evidence>
<reference evidence="4 5" key="1">
    <citation type="journal article" date="2011" name="J. Bacteriol.">
        <title>Genome sequence of Halorhabdus tiamatea, the first archaeon isolated from a deep-sea anoxic brine lake.</title>
        <authorList>
            <person name="Antunes A."/>
            <person name="Alam I."/>
            <person name="Bajic V.B."/>
            <person name="Stingl U."/>
        </authorList>
    </citation>
    <scope>NUCLEOTIDE SEQUENCE [LARGE SCALE GENOMIC DNA]</scope>
    <source>
        <strain evidence="4 5">SARL4B</strain>
    </source>
</reference>
<organism evidence="4 5">
    <name type="scientific">Halorhabdus tiamatea SARL4B</name>
    <dbReference type="NCBI Taxonomy" id="1033806"/>
    <lineage>
        <taxon>Archaea</taxon>
        <taxon>Methanobacteriati</taxon>
        <taxon>Methanobacteriota</taxon>
        <taxon>Stenosarchaea group</taxon>
        <taxon>Halobacteria</taxon>
        <taxon>Halobacteriales</taxon>
        <taxon>Haloarculaceae</taxon>
        <taxon>Halorhabdus</taxon>
    </lineage>
</organism>